<dbReference type="OrthoDB" id="8451629at2"/>
<gene>
    <name evidence="2" type="ORF">RHIZ70_260</name>
</gene>
<name>A0A376A9T9_9HYPH</name>
<sequence>MTDIAETRPHIDVRLIPPPERHPRIFGMLHALPPGAAMLITSDHDPRPLQYHLQSNFSGLFGWEYLEQGPEVWRVAIERLNAAAAVGADTGSNCGCGCGGAH</sequence>
<keyword evidence="3" id="KW-1185">Reference proteome</keyword>
<reference evidence="3" key="1">
    <citation type="submission" date="2018-07" db="EMBL/GenBank/DDBJ databases">
        <authorList>
            <person name="Peiro R."/>
            <person name="Begona"/>
            <person name="Cbmso G."/>
            <person name="Lopez M."/>
            <person name="Gonzalez S."/>
        </authorList>
    </citation>
    <scope>NUCLEOTIDE SEQUENCE [LARGE SCALE GENOMIC DNA]</scope>
</reference>
<dbReference type="Pfam" id="PF10006">
    <property type="entry name" value="DUF2249"/>
    <property type="match status" value="1"/>
</dbReference>
<dbReference type="RefSeq" id="WP_115671736.1">
    <property type="nucleotide sequence ID" value="NZ_UEYP01000012.1"/>
</dbReference>
<dbReference type="InterPro" id="IPR018720">
    <property type="entry name" value="DUF2249"/>
</dbReference>
<evidence type="ECO:0000313" key="2">
    <source>
        <dbReference type="EMBL" id="SSC64552.1"/>
    </source>
</evidence>
<dbReference type="AlphaFoldDB" id="A0A376A9T9"/>
<evidence type="ECO:0000259" key="1">
    <source>
        <dbReference type="Pfam" id="PF10006"/>
    </source>
</evidence>
<dbReference type="EMBL" id="UEYP01000012">
    <property type="protein sequence ID" value="SSC64552.1"/>
    <property type="molecule type" value="Genomic_DNA"/>
</dbReference>
<organism evidence="2 3">
    <name type="scientific">Ciceribacter selenitireducens ATCC BAA-1503</name>
    <dbReference type="NCBI Taxonomy" id="1336235"/>
    <lineage>
        <taxon>Bacteria</taxon>
        <taxon>Pseudomonadati</taxon>
        <taxon>Pseudomonadota</taxon>
        <taxon>Alphaproteobacteria</taxon>
        <taxon>Hyphomicrobiales</taxon>
        <taxon>Rhizobiaceae</taxon>
        <taxon>Ciceribacter</taxon>
    </lineage>
</organism>
<evidence type="ECO:0000313" key="3">
    <source>
        <dbReference type="Proteomes" id="UP000254764"/>
    </source>
</evidence>
<proteinExistence type="predicted"/>
<accession>A0A376A9T9</accession>
<feature type="domain" description="DUF2249" evidence="1">
    <location>
        <begin position="11"/>
        <end position="79"/>
    </location>
</feature>
<dbReference type="Proteomes" id="UP000254764">
    <property type="component" value="Unassembled WGS sequence"/>
</dbReference>
<protein>
    <recommendedName>
        <fullName evidence="1">DUF2249 domain-containing protein</fullName>
    </recommendedName>
</protein>